<feature type="compositionally biased region" description="Polar residues" evidence="1">
    <location>
        <begin position="211"/>
        <end position="230"/>
    </location>
</feature>
<sequence>MEIPYVPPAPPSSVLLRKQPTGSKKLFGFYDSRDFSLPPFTQPDRLSSCHPPSEQDDDDGVEGIAKGVASLSSKDGEMVNSRCGEDGEQFNLAQGARRHPETALVDGSDDEPEVLSKRRRTQQQVLDSDDINMDHEARVDQAPSPVDQSASWFQFSEDKDDDSCRLLFAKAACSNGEQRSNIDIQAPLPEDDDHGLLFPHPCSELLPETTCSSTPSVKQCGNNANVQTRDGTVGRPNLKASKIPVEQDISKPFSSKRPTSPPTTIQRKVPKKYSTIASRGHGGSAAAVRSRQVSEPHDDSDSEASHDVLFKHHSRNGVPRAPDPIYLESLASKSRTDGGTGAPVAIQNPNINEVQHSVKTELRTGTNNDPTTLKFYDTMWKAILNHAKLLSCLDAVIGNAFPERHVYINQKVHEFITQAIAELKEDGVQPDESFLRKHQHHMSDLVSFH</sequence>
<dbReference type="OrthoDB" id="2705380at2759"/>
<dbReference type="HOGENOM" id="CLU_624241_0_0_1"/>
<feature type="region of interest" description="Disordered" evidence="1">
    <location>
        <begin position="37"/>
        <end position="147"/>
    </location>
</feature>
<accession>A0A0C9YCW2</accession>
<organism evidence="2 3">
    <name type="scientific">Pisolithus microcarpus 441</name>
    <dbReference type="NCBI Taxonomy" id="765257"/>
    <lineage>
        <taxon>Eukaryota</taxon>
        <taxon>Fungi</taxon>
        <taxon>Dikarya</taxon>
        <taxon>Basidiomycota</taxon>
        <taxon>Agaricomycotina</taxon>
        <taxon>Agaricomycetes</taxon>
        <taxon>Agaricomycetidae</taxon>
        <taxon>Boletales</taxon>
        <taxon>Sclerodermatineae</taxon>
        <taxon>Pisolithaceae</taxon>
        <taxon>Pisolithus</taxon>
    </lineage>
</organism>
<reference evidence="2 3" key="1">
    <citation type="submission" date="2014-04" db="EMBL/GenBank/DDBJ databases">
        <authorList>
            <consortium name="DOE Joint Genome Institute"/>
            <person name="Kuo A."/>
            <person name="Kohler A."/>
            <person name="Costa M.D."/>
            <person name="Nagy L.G."/>
            <person name="Floudas D."/>
            <person name="Copeland A."/>
            <person name="Barry K.W."/>
            <person name="Cichocki N."/>
            <person name="Veneault-Fourrey C."/>
            <person name="LaButti K."/>
            <person name="Lindquist E.A."/>
            <person name="Lipzen A."/>
            <person name="Lundell T."/>
            <person name="Morin E."/>
            <person name="Murat C."/>
            <person name="Sun H."/>
            <person name="Tunlid A."/>
            <person name="Henrissat B."/>
            <person name="Grigoriev I.V."/>
            <person name="Hibbett D.S."/>
            <person name="Martin F."/>
            <person name="Nordberg H.P."/>
            <person name="Cantor M.N."/>
            <person name="Hua S.X."/>
        </authorList>
    </citation>
    <scope>NUCLEOTIDE SEQUENCE [LARGE SCALE GENOMIC DNA]</scope>
    <source>
        <strain evidence="2 3">441</strain>
    </source>
</reference>
<dbReference type="Proteomes" id="UP000054018">
    <property type="component" value="Unassembled WGS sequence"/>
</dbReference>
<reference evidence="3" key="2">
    <citation type="submission" date="2015-01" db="EMBL/GenBank/DDBJ databases">
        <title>Evolutionary Origins and Diversification of the Mycorrhizal Mutualists.</title>
        <authorList>
            <consortium name="DOE Joint Genome Institute"/>
            <consortium name="Mycorrhizal Genomics Consortium"/>
            <person name="Kohler A."/>
            <person name="Kuo A."/>
            <person name="Nagy L.G."/>
            <person name="Floudas D."/>
            <person name="Copeland A."/>
            <person name="Barry K.W."/>
            <person name="Cichocki N."/>
            <person name="Veneault-Fourrey C."/>
            <person name="LaButti K."/>
            <person name="Lindquist E.A."/>
            <person name="Lipzen A."/>
            <person name="Lundell T."/>
            <person name="Morin E."/>
            <person name="Murat C."/>
            <person name="Riley R."/>
            <person name="Ohm R."/>
            <person name="Sun H."/>
            <person name="Tunlid A."/>
            <person name="Henrissat B."/>
            <person name="Grigoriev I.V."/>
            <person name="Hibbett D.S."/>
            <person name="Martin F."/>
        </authorList>
    </citation>
    <scope>NUCLEOTIDE SEQUENCE [LARGE SCALE GENOMIC DNA]</scope>
    <source>
        <strain evidence="3">441</strain>
    </source>
</reference>
<name>A0A0C9YCW2_9AGAM</name>
<feature type="compositionally biased region" description="Polar residues" evidence="1">
    <location>
        <begin position="252"/>
        <end position="266"/>
    </location>
</feature>
<evidence type="ECO:0000256" key="1">
    <source>
        <dbReference type="SAM" id="MobiDB-lite"/>
    </source>
</evidence>
<evidence type="ECO:0000313" key="3">
    <source>
        <dbReference type="Proteomes" id="UP000054018"/>
    </source>
</evidence>
<evidence type="ECO:0000313" key="2">
    <source>
        <dbReference type="EMBL" id="KIK11684.1"/>
    </source>
</evidence>
<protein>
    <submittedName>
        <fullName evidence="2">Uncharacterized protein</fullName>
    </submittedName>
</protein>
<gene>
    <name evidence="2" type="ORF">PISMIDRAFT_19320</name>
</gene>
<feature type="compositionally biased region" description="Basic and acidic residues" evidence="1">
    <location>
        <begin position="292"/>
        <end position="304"/>
    </location>
</feature>
<dbReference type="AlphaFoldDB" id="A0A0C9YCW2"/>
<feature type="region of interest" description="Disordered" evidence="1">
    <location>
        <begin position="211"/>
        <end position="304"/>
    </location>
</feature>
<dbReference type="EMBL" id="KN834172">
    <property type="protein sequence ID" value="KIK11684.1"/>
    <property type="molecule type" value="Genomic_DNA"/>
</dbReference>
<dbReference type="STRING" id="765257.A0A0C9YCW2"/>
<keyword evidence="3" id="KW-1185">Reference proteome</keyword>
<proteinExistence type="predicted"/>